<feature type="domain" description="Glycoside hydrolase family 3 N-terminal" evidence="6">
    <location>
        <begin position="83"/>
        <end position="392"/>
    </location>
</feature>
<dbReference type="AlphaFoldDB" id="A0A428WQ82"/>
<dbReference type="GO" id="GO:0009254">
    <property type="term" value="P:peptidoglycan turnover"/>
    <property type="evidence" value="ECO:0007669"/>
    <property type="project" value="TreeGrafter"/>
</dbReference>
<dbReference type="GO" id="GO:0004563">
    <property type="term" value="F:beta-N-acetylhexosaminidase activity"/>
    <property type="evidence" value="ECO:0007669"/>
    <property type="project" value="UniProtKB-EC"/>
</dbReference>
<dbReference type="Proteomes" id="UP000286716">
    <property type="component" value="Unassembled WGS sequence"/>
</dbReference>
<evidence type="ECO:0000256" key="5">
    <source>
        <dbReference type="ARBA" id="ARBA00023295"/>
    </source>
</evidence>
<keyword evidence="4" id="KW-0378">Hydrolase</keyword>
<dbReference type="Gene3D" id="3.20.20.300">
    <property type="entry name" value="Glycoside hydrolase, family 3, N-terminal domain"/>
    <property type="match status" value="1"/>
</dbReference>
<evidence type="ECO:0000259" key="6">
    <source>
        <dbReference type="Pfam" id="PF00933"/>
    </source>
</evidence>
<evidence type="ECO:0000313" key="7">
    <source>
        <dbReference type="EMBL" id="RSM45247.1"/>
    </source>
</evidence>
<dbReference type="InterPro" id="IPR050226">
    <property type="entry name" value="NagZ_Beta-hexosaminidase"/>
</dbReference>
<comment type="caution">
    <text evidence="7">The sequence shown here is derived from an EMBL/GenBank/DDBJ whole genome shotgun (WGS) entry which is preliminary data.</text>
</comment>
<dbReference type="GO" id="GO:0005975">
    <property type="term" value="P:carbohydrate metabolic process"/>
    <property type="evidence" value="ECO:0007669"/>
    <property type="project" value="InterPro"/>
</dbReference>
<evidence type="ECO:0000313" key="8">
    <source>
        <dbReference type="Proteomes" id="UP000286716"/>
    </source>
</evidence>
<keyword evidence="8" id="KW-1185">Reference proteome</keyword>
<dbReference type="PANTHER" id="PTHR30480">
    <property type="entry name" value="BETA-HEXOSAMINIDASE-RELATED"/>
    <property type="match status" value="1"/>
</dbReference>
<proteinExistence type="inferred from homology"/>
<dbReference type="InterPro" id="IPR036962">
    <property type="entry name" value="Glyco_hydro_3_N_sf"/>
</dbReference>
<comment type="catalytic activity">
    <reaction evidence="1">
        <text>Hydrolysis of terminal non-reducing N-acetyl-D-hexosamine residues in N-acetyl-beta-D-hexosaminides.</text>
        <dbReference type="EC" id="3.2.1.52"/>
    </reaction>
</comment>
<organism evidence="7 8">
    <name type="scientific">Amycolatopsis balhimycina DSM 5908</name>
    <dbReference type="NCBI Taxonomy" id="1081091"/>
    <lineage>
        <taxon>Bacteria</taxon>
        <taxon>Bacillati</taxon>
        <taxon>Actinomycetota</taxon>
        <taxon>Actinomycetes</taxon>
        <taxon>Pseudonocardiales</taxon>
        <taxon>Pseudonocardiaceae</taxon>
        <taxon>Amycolatopsis</taxon>
    </lineage>
</organism>
<keyword evidence="5" id="KW-0326">Glycosidase</keyword>
<dbReference type="Pfam" id="PF00933">
    <property type="entry name" value="Glyco_hydro_3"/>
    <property type="match status" value="1"/>
</dbReference>
<name>A0A428WQ82_AMYBA</name>
<dbReference type="PANTHER" id="PTHR30480:SF13">
    <property type="entry name" value="BETA-HEXOSAMINIDASE"/>
    <property type="match status" value="1"/>
</dbReference>
<dbReference type="SUPFAM" id="SSF51445">
    <property type="entry name" value="(Trans)glycosidases"/>
    <property type="match status" value="1"/>
</dbReference>
<evidence type="ECO:0000256" key="1">
    <source>
        <dbReference type="ARBA" id="ARBA00001231"/>
    </source>
</evidence>
<dbReference type="EC" id="3.2.1.52" evidence="3"/>
<dbReference type="EMBL" id="QHHU01000017">
    <property type="protein sequence ID" value="RSM45247.1"/>
    <property type="molecule type" value="Genomic_DNA"/>
</dbReference>
<reference evidence="7 8" key="1">
    <citation type="submission" date="2018-05" db="EMBL/GenBank/DDBJ databases">
        <title>Evolution of GPA BGCs.</title>
        <authorList>
            <person name="Waglechner N."/>
            <person name="Wright G.D."/>
        </authorList>
    </citation>
    <scope>NUCLEOTIDE SEQUENCE [LARGE SCALE GENOMIC DNA]</scope>
    <source>
        <strain evidence="7 8">DSM 5908</strain>
    </source>
</reference>
<dbReference type="InterPro" id="IPR001764">
    <property type="entry name" value="Glyco_hydro_3_N"/>
</dbReference>
<sequence length="397" mass="40624">MNRRRLAVLGAALCLAAGFLLVANLPSQTVSGLALPVPFVPSPRVVPAPAGPPAPPAPSAPTSRLARPGDCASLVNGLDVPAQVAQLVVVGVSGDNPAATVALVRDHQIGGIFIGGNATALLKDRSLAAVQAVARVPVGVAVDEEGGRVQRIDGLDGDLPSARAMAATKSPAEVRALAAERGRRLRARGVTVDFAPDTDVTDAPDDDVIGDRSFSPDPARVKAYATAFAAGLREAGVQPVLKHFPGHGHGSGDSHKGTVVTPPLAQLRAVDLVPYRGLADYGPVAVMVGHLDVPDLTAGIPASLSPAAYRLLRGEFGFTGPVVTDDLGAMKAITAQYPLPEAVVKALQAGADQALWSSGGRVDEVLDRLVKAVASGELPKAQVQESVTRVLRGKGLC</sequence>
<protein>
    <recommendedName>
        <fullName evidence="3">beta-N-acetylhexosaminidase</fullName>
        <ecNumber evidence="3">3.2.1.52</ecNumber>
    </recommendedName>
</protein>
<gene>
    <name evidence="7" type="ORF">DMA12_14570</name>
</gene>
<dbReference type="RefSeq" id="WP_051183770.1">
    <property type="nucleotide sequence ID" value="NZ_QHHU01000017.1"/>
</dbReference>
<dbReference type="InterPro" id="IPR017853">
    <property type="entry name" value="GH"/>
</dbReference>
<evidence type="ECO:0000256" key="2">
    <source>
        <dbReference type="ARBA" id="ARBA00005336"/>
    </source>
</evidence>
<comment type="similarity">
    <text evidence="2">Belongs to the glycosyl hydrolase 3 family.</text>
</comment>
<dbReference type="OrthoDB" id="9805821at2"/>
<accession>A0A428WQ82</accession>
<evidence type="ECO:0000256" key="4">
    <source>
        <dbReference type="ARBA" id="ARBA00022801"/>
    </source>
</evidence>
<evidence type="ECO:0000256" key="3">
    <source>
        <dbReference type="ARBA" id="ARBA00012663"/>
    </source>
</evidence>